<organism evidence="9 10">
    <name type="scientific">Intestinimonas butyriciproducens</name>
    <dbReference type="NCBI Taxonomy" id="1297617"/>
    <lineage>
        <taxon>Bacteria</taxon>
        <taxon>Bacillati</taxon>
        <taxon>Bacillota</taxon>
        <taxon>Clostridia</taxon>
        <taxon>Eubacteriales</taxon>
        <taxon>Intestinimonas</taxon>
    </lineage>
</organism>
<dbReference type="GO" id="GO:0006508">
    <property type="term" value="P:proteolysis"/>
    <property type="evidence" value="ECO:0007669"/>
    <property type="project" value="UniProtKB-KW"/>
</dbReference>
<dbReference type="SMART" id="SM00245">
    <property type="entry name" value="TSPc"/>
    <property type="match status" value="1"/>
</dbReference>
<dbReference type="Proteomes" id="UP000064844">
    <property type="component" value="Chromosome"/>
</dbReference>
<gene>
    <name evidence="9" type="ORF">IB211_00852</name>
</gene>
<evidence type="ECO:0000259" key="7">
    <source>
        <dbReference type="PROSITE" id="PS50106"/>
    </source>
</evidence>
<dbReference type="Pfam" id="PF00395">
    <property type="entry name" value="SLH"/>
    <property type="match status" value="2"/>
</dbReference>
<keyword evidence="3" id="KW-0677">Repeat</keyword>
<comment type="similarity">
    <text evidence="1">Belongs to the peptidase S41A family.</text>
</comment>
<dbReference type="PANTHER" id="PTHR32060:SF22">
    <property type="entry name" value="CARBOXYL-TERMINAL-PROCESSING PEPTIDASE 3, CHLOROPLASTIC"/>
    <property type="match status" value="1"/>
</dbReference>
<feature type="chain" id="PRO_5006606246" description="Carboxyl-terminal processing protease" evidence="6">
    <location>
        <begin position="27"/>
        <end position="628"/>
    </location>
</feature>
<dbReference type="GO" id="GO:0008236">
    <property type="term" value="F:serine-type peptidase activity"/>
    <property type="evidence" value="ECO:0007669"/>
    <property type="project" value="UniProtKB-KW"/>
</dbReference>
<dbReference type="STRING" id="1297617.IB211_00852"/>
<name>A0A0S2W1M2_9FIRM</name>
<dbReference type="SMART" id="SM00228">
    <property type="entry name" value="PDZ"/>
    <property type="match status" value="1"/>
</dbReference>
<dbReference type="CDD" id="cd07560">
    <property type="entry name" value="Peptidase_S41_CPP"/>
    <property type="match status" value="1"/>
</dbReference>
<accession>A0A0S2W1M2</accession>
<feature type="domain" description="SLH" evidence="8">
    <location>
        <begin position="564"/>
        <end position="626"/>
    </location>
</feature>
<dbReference type="Gene3D" id="3.30.750.44">
    <property type="match status" value="1"/>
</dbReference>
<dbReference type="SUPFAM" id="SSF52096">
    <property type="entry name" value="ClpP/crotonase"/>
    <property type="match status" value="1"/>
</dbReference>
<dbReference type="InterPro" id="IPR004447">
    <property type="entry name" value="Peptidase_S41A"/>
</dbReference>
<feature type="domain" description="SLH" evidence="8">
    <location>
        <begin position="495"/>
        <end position="556"/>
    </location>
</feature>
<keyword evidence="6" id="KW-0732">Signal</keyword>
<dbReference type="SUPFAM" id="SSF50156">
    <property type="entry name" value="PDZ domain-like"/>
    <property type="match status" value="1"/>
</dbReference>
<dbReference type="InterPro" id="IPR041489">
    <property type="entry name" value="PDZ_6"/>
</dbReference>
<feature type="signal peptide" evidence="6">
    <location>
        <begin position="1"/>
        <end position="26"/>
    </location>
</feature>
<dbReference type="InterPro" id="IPR001478">
    <property type="entry name" value="PDZ"/>
</dbReference>
<evidence type="ECO:0000256" key="3">
    <source>
        <dbReference type="ARBA" id="ARBA00022737"/>
    </source>
</evidence>
<keyword evidence="4" id="KW-0378">Hydrolase</keyword>
<dbReference type="eggNOG" id="COG0793">
    <property type="taxonomic scope" value="Bacteria"/>
</dbReference>
<dbReference type="PANTHER" id="PTHR32060">
    <property type="entry name" value="TAIL-SPECIFIC PROTEASE"/>
    <property type="match status" value="1"/>
</dbReference>
<dbReference type="EMBL" id="CP011307">
    <property type="protein sequence ID" value="ALP93246.1"/>
    <property type="molecule type" value="Genomic_DNA"/>
</dbReference>
<dbReference type="RefSeq" id="WP_058117214.1">
    <property type="nucleotide sequence ID" value="NZ_CP011307.1"/>
</dbReference>
<dbReference type="GO" id="GO:0004175">
    <property type="term" value="F:endopeptidase activity"/>
    <property type="evidence" value="ECO:0007669"/>
    <property type="project" value="TreeGrafter"/>
</dbReference>
<dbReference type="InterPro" id="IPR005151">
    <property type="entry name" value="Tail-specific_protease"/>
</dbReference>
<sequence length="628" mass="67715">MKFQRPMRAAALLLALTLTLSPAAGAISVEQAREILREYYIDEIPEEILALPTIDEITNALGDPYTYYMTAQQFEDFQKNLGDSDVVGIGVMVESTADGLKVTSVAPDSPASQAGLKIGDLIVAADGITVEEAGSTEALATLIRGEAGTRVTITVERDGARTELDMTRAEVVFPTVTGEVVDGHIGWLECTSFGENSGSYFQTYITEEDEQADRWVVDLRGNPGGEATSVVEAVGHVLGNRTVAYLVDREGSMSSWTPNPFPVETPGLIEEPLVVLVDANSASASELFAASMRDYDYALIIGTRTFGKGIAQSVLGLDDGSVMRVTTHRYYSPNYVTPDRSGVLPDLVVDADLADEVARLLCGEAAAESPDVLVLELAGQEWYVHKEAALSADYAPAFAELLSALAPGTPMTLDGESVDPETVSADWETEYVSRWMEDVEDSPYAEEINTLAALGAVQGDENGSFLPEEPLTRAELVSLITQAMGYWCWTNQGRAPFTDVSEESWYATAVDITYHLGLVQGNENGEFDPDARIDHQQFITILARMGRRADLKVGWRLDSVTDEELAAPDVQKFASWAREAAVAADSLGLLADDLADIDPNAPTTREEAAAMVYRLMSYSGILTPAAGA</sequence>
<reference evidence="10" key="2">
    <citation type="submission" date="2015-04" db="EMBL/GenBank/DDBJ databases">
        <title>A butyrogenic pathway from the amino acid lysine in a human gut commensal.</title>
        <authorList>
            <person name="de Vos W.M."/>
            <person name="Bui N.T.P."/>
            <person name="Plugge C.M."/>
            <person name="Ritari J."/>
        </authorList>
    </citation>
    <scope>NUCLEOTIDE SEQUENCE [LARGE SCALE GENOMIC DNA]</scope>
    <source>
        <strain evidence="10">AF211</strain>
    </source>
</reference>
<proteinExistence type="inferred from homology"/>
<dbReference type="Pfam" id="PF17820">
    <property type="entry name" value="PDZ_6"/>
    <property type="match status" value="1"/>
</dbReference>
<dbReference type="KEGG" id="ibu:IB211_00852"/>
<dbReference type="PROSITE" id="PS50106">
    <property type="entry name" value="PDZ"/>
    <property type="match status" value="1"/>
</dbReference>
<evidence type="ECO:0000259" key="8">
    <source>
        <dbReference type="PROSITE" id="PS51272"/>
    </source>
</evidence>
<reference evidence="9 10" key="1">
    <citation type="journal article" date="2015" name="Nat. Commun.">
        <title>Production of butyrate from lysine and the Amadori product fructoselysine by a human gut commensal.</title>
        <authorList>
            <person name="Bui T.P."/>
            <person name="Ritari J."/>
            <person name="Boeren S."/>
            <person name="de Waard P."/>
            <person name="Plugge C.M."/>
            <person name="de Vos W.M."/>
        </authorList>
    </citation>
    <scope>NUCLEOTIDE SEQUENCE [LARGE SCALE GENOMIC DNA]</scope>
    <source>
        <strain evidence="9 10">AF211</strain>
    </source>
</reference>
<keyword evidence="10" id="KW-1185">Reference proteome</keyword>
<dbReference type="Gene3D" id="2.30.42.10">
    <property type="match status" value="1"/>
</dbReference>
<dbReference type="AlphaFoldDB" id="A0A0S2W1M2"/>
<feature type="domain" description="PDZ" evidence="7">
    <location>
        <begin position="74"/>
        <end position="159"/>
    </location>
</feature>
<evidence type="ECO:0000313" key="9">
    <source>
        <dbReference type="EMBL" id="ALP93246.1"/>
    </source>
</evidence>
<dbReference type="InterPro" id="IPR001119">
    <property type="entry name" value="SLH_dom"/>
</dbReference>
<evidence type="ECO:0000256" key="6">
    <source>
        <dbReference type="SAM" id="SignalP"/>
    </source>
</evidence>
<protein>
    <recommendedName>
        <fullName evidence="11">Carboxyl-terminal processing protease</fullName>
    </recommendedName>
</protein>
<dbReference type="InterPro" id="IPR029045">
    <property type="entry name" value="ClpP/crotonase-like_dom_sf"/>
</dbReference>
<dbReference type="CDD" id="cd06782">
    <property type="entry name" value="cpPDZ_CPP-like"/>
    <property type="match status" value="1"/>
</dbReference>
<evidence type="ECO:0000256" key="5">
    <source>
        <dbReference type="ARBA" id="ARBA00022825"/>
    </source>
</evidence>
<keyword evidence="2" id="KW-0645">Protease</keyword>
<dbReference type="PROSITE" id="PS51272">
    <property type="entry name" value="SLH"/>
    <property type="match status" value="3"/>
</dbReference>
<evidence type="ECO:0000256" key="4">
    <source>
        <dbReference type="ARBA" id="ARBA00022801"/>
    </source>
</evidence>
<evidence type="ECO:0000313" key="10">
    <source>
        <dbReference type="Proteomes" id="UP000064844"/>
    </source>
</evidence>
<dbReference type="Gene3D" id="3.90.226.10">
    <property type="entry name" value="2-enoyl-CoA Hydratase, Chain A, domain 1"/>
    <property type="match status" value="1"/>
</dbReference>
<evidence type="ECO:0008006" key="11">
    <source>
        <dbReference type="Google" id="ProtNLM"/>
    </source>
</evidence>
<evidence type="ECO:0000256" key="2">
    <source>
        <dbReference type="ARBA" id="ARBA00022670"/>
    </source>
</evidence>
<evidence type="ECO:0000256" key="1">
    <source>
        <dbReference type="ARBA" id="ARBA00009179"/>
    </source>
</evidence>
<keyword evidence="5" id="KW-0720">Serine protease</keyword>
<feature type="domain" description="SLH" evidence="8">
    <location>
        <begin position="431"/>
        <end position="494"/>
    </location>
</feature>
<dbReference type="InterPro" id="IPR036034">
    <property type="entry name" value="PDZ_sf"/>
</dbReference>
<dbReference type="Pfam" id="PF03572">
    <property type="entry name" value="Peptidase_S41"/>
    <property type="match status" value="1"/>
</dbReference>